<keyword evidence="2" id="KW-1185">Reference proteome</keyword>
<gene>
    <name evidence="1" type="ORF">CGZ91_06385</name>
</gene>
<dbReference type="OrthoDB" id="9789980at2"/>
<name>A0A255ENN6_9ACTN</name>
<protein>
    <submittedName>
        <fullName evidence="1">Uncharacterized protein</fullName>
    </submittedName>
</protein>
<sequence length="568" mass="61191">MEPKERVQQFVRDYLAAHRRVRPMMVGEHETPNGVPADPWQTWDEELAQLRLRHGSAGFRLESDVFAVDPFESQQLASGQPELLGAGPDVVVVHDGHTLLEFHGEAIDGDWRLSRVERYFGDPDALEVTPDEAQERAGFPSPEVELAALTDVDRPDPGVLFDSAAEADRGEAIRVSKVGGFKVGSKGGVLAAGNPENGWGSFSVLSRLVSGGEVTVEVSRTNVDGEPLVAALRLRLTEQPVAQWRGADGDAGDLVGLDSGALAIVDWELAAGLTQRDRVRLWRSFLERPPAPVAILTSGDRAFGVICGAGWGPGEYPLYWGLDDDGTPAQLVADFGILPGAPWADEADEDGEDGERNAEEVLLDEDTAARLAADVHHGVDDLADLSELDRPDPGSLFGAGASVRHGELMLATEGHLCVGNPLGFVEELSPLRTLVPAGRHPVDIAVHDQRPAGLRVRFSTAEVAGWAKAERVEANTDLDCSEAIAVFDWGRTTRATHADRQQLRQLVREEGETIVMLGDEELSGVLIAPGPARPQFPVYWGIDSDGGVAQLIIDCGVAPGAPWREFYE</sequence>
<dbReference type="Pfam" id="PF14025">
    <property type="entry name" value="DUF4241"/>
    <property type="match status" value="1"/>
</dbReference>
<comment type="caution">
    <text evidence="1">The sequence shown here is derived from an EMBL/GenBank/DDBJ whole genome shotgun (WGS) entry which is preliminary data.</text>
</comment>
<evidence type="ECO:0000313" key="2">
    <source>
        <dbReference type="Proteomes" id="UP000216300"/>
    </source>
</evidence>
<reference evidence="1 2" key="1">
    <citation type="submission" date="2017-07" db="EMBL/GenBank/DDBJ databases">
        <title>Draft whole genome sequences of clinical Proprionibacteriaceae strains.</title>
        <authorList>
            <person name="Bernier A.-M."/>
            <person name="Bernard K."/>
            <person name="Domingo M.-C."/>
        </authorList>
    </citation>
    <scope>NUCLEOTIDE SEQUENCE [LARGE SCALE GENOMIC DNA]</scope>
    <source>
        <strain evidence="1 2">NML 150081</strain>
    </source>
</reference>
<dbReference type="EMBL" id="NMVJ01000006">
    <property type="protein sequence ID" value="OYN91082.1"/>
    <property type="molecule type" value="Genomic_DNA"/>
</dbReference>
<dbReference type="Proteomes" id="UP000216300">
    <property type="component" value="Unassembled WGS sequence"/>
</dbReference>
<accession>A0A255ENN6</accession>
<dbReference type="AlphaFoldDB" id="A0A255ENN6"/>
<proteinExistence type="predicted"/>
<dbReference type="InterPro" id="IPR025335">
    <property type="entry name" value="DUF4241"/>
</dbReference>
<dbReference type="RefSeq" id="WP_094453515.1">
    <property type="nucleotide sequence ID" value="NZ_NMVJ01000006.1"/>
</dbReference>
<evidence type="ECO:0000313" key="1">
    <source>
        <dbReference type="EMBL" id="OYN91082.1"/>
    </source>
</evidence>
<organism evidence="1 2">
    <name type="scientific">Parenemella sanctibonifatiensis</name>
    <dbReference type="NCBI Taxonomy" id="2016505"/>
    <lineage>
        <taxon>Bacteria</taxon>
        <taxon>Bacillati</taxon>
        <taxon>Actinomycetota</taxon>
        <taxon>Actinomycetes</taxon>
        <taxon>Propionibacteriales</taxon>
        <taxon>Propionibacteriaceae</taxon>
        <taxon>Parenemella</taxon>
    </lineage>
</organism>